<evidence type="ECO:0000313" key="3">
    <source>
        <dbReference type="EMBL" id="KGN61905.1"/>
    </source>
</evidence>
<reference evidence="3 4" key="1">
    <citation type="journal article" date="2009" name="Nat. Genet.">
        <title>The genome of the cucumber, Cucumis sativus L.</title>
        <authorList>
            <person name="Huang S."/>
            <person name="Li R."/>
            <person name="Zhang Z."/>
            <person name="Li L."/>
            <person name="Gu X."/>
            <person name="Fan W."/>
            <person name="Lucas W.J."/>
            <person name="Wang X."/>
            <person name="Xie B."/>
            <person name="Ni P."/>
            <person name="Ren Y."/>
            <person name="Zhu H."/>
            <person name="Li J."/>
            <person name="Lin K."/>
            <person name="Jin W."/>
            <person name="Fei Z."/>
            <person name="Li G."/>
            <person name="Staub J."/>
            <person name="Kilian A."/>
            <person name="van der Vossen E.A."/>
            <person name="Wu Y."/>
            <person name="Guo J."/>
            <person name="He J."/>
            <person name="Jia Z."/>
            <person name="Ren Y."/>
            <person name="Tian G."/>
            <person name="Lu Y."/>
            <person name="Ruan J."/>
            <person name="Qian W."/>
            <person name="Wang M."/>
            <person name="Huang Q."/>
            <person name="Li B."/>
            <person name="Xuan Z."/>
            <person name="Cao J."/>
            <person name="Asan"/>
            <person name="Wu Z."/>
            <person name="Zhang J."/>
            <person name="Cai Q."/>
            <person name="Bai Y."/>
            <person name="Zhao B."/>
            <person name="Han Y."/>
            <person name="Li Y."/>
            <person name="Li X."/>
            <person name="Wang S."/>
            <person name="Shi Q."/>
            <person name="Liu S."/>
            <person name="Cho W.K."/>
            <person name="Kim J.Y."/>
            <person name="Xu Y."/>
            <person name="Heller-Uszynska K."/>
            <person name="Miao H."/>
            <person name="Cheng Z."/>
            <person name="Zhang S."/>
            <person name="Wu J."/>
            <person name="Yang Y."/>
            <person name="Kang H."/>
            <person name="Li M."/>
            <person name="Liang H."/>
            <person name="Ren X."/>
            <person name="Shi Z."/>
            <person name="Wen M."/>
            <person name="Jian M."/>
            <person name="Yang H."/>
            <person name="Zhang G."/>
            <person name="Yang Z."/>
            <person name="Chen R."/>
            <person name="Liu S."/>
            <person name="Li J."/>
            <person name="Ma L."/>
            <person name="Liu H."/>
            <person name="Zhou Y."/>
            <person name="Zhao J."/>
            <person name="Fang X."/>
            <person name="Li G."/>
            <person name="Fang L."/>
            <person name="Li Y."/>
            <person name="Liu D."/>
            <person name="Zheng H."/>
            <person name="Zhang Y."/>
            <person name="Qin N."/>
            <person name="Li Z."/>
            <person name="Yang G."/>
            <person name="Yang S."/>
            <person name="Bolund L."/>
            <person name="Kristiansen K."/>
            <person name="Zheng H."/>
            <person name="Li S."/>
            <person name="Zhang X."/>
            <person name="Yang H."/>
            <person name="Wang J."/>
            <person name="Sun R."/>
            <person name="Zhang B."/>
            <person name="Jiang S."/>
            <person name="Wang J."/>
            <person name="Du Y."/>
            <person name="Li S."/>
        </authorList>
    </citation>
    <scope>NUCLEOTIDE SEQUENCE [LARGE SCALE GENOMIC DNA]</scope>
    <source>
        <strain evidence="4">cv. 9930</strain>
    </source>
</reference>
<keyword evidence="2" id="KW-0732">Signal</keyword>
<reference evidence="3 4" key="2">
    <citation type="journal article" date="2009" name="PLoS ONE">
        <title>An integrated genetic and cytogenetic map of the cucumber genome.</title>
        <authorList>
            <person name="Ren Y."/>
            <person name="Zhang Z."/>
            <person name="Liu J."/>
            <person name="Staub J.E."/>
            <person name="Han Y."/>
            <person name="Cheng Z."/>
            <person name="Li X."/>
            <person name="Lu J."/>
            <person name="Miao H."/>
            <person name="Kang H."/>
            <person name="Xie B."/>
            <person name="Gu X."/>
            <person name="Wang X."/>
            <person name="Du Y."/>
            <person name="Jin W."/>
            <person name="Huang S."/>
        </authorList>
    </citation>
    <scope>NUCLEOTIDE SEQUENCE [LARGE SCALE GENOMIC DNA]</scope>
    <source>
        <strain evidence="4">cv. 9930</strain>
    </source>
</reference>
<reference evidence="3 4" key="4">
    <citation type="journal article" date="2011" name="BMC Genomics">
        <title>RNA-Seq improves annotation of protein-coding genes in the cucumber genome.</title>
        <authorList>
            <person name="Li Z."/>
            <person name="Zhang Z."/>
            <person name="Yan P."/>
            <person name="Huang S."/>
            <person name="Fei Z."/>
            <person name="Lin K."/>
        </authorList>
    </citation>
    <scope>NUCLEOTIDE SEQUENCE [LARGE SCALE GENOMIC DNA]</scope>
    <source>
        <strain evidence="4">cv. 9930</strain>
    </source>
</reference>
<dbReference type="Gramene" id="KGN61905">
    <property type="protein sequence ID" value="KGN61905"/>
    <property type="gene ID" value="Csa_2G264000"/>
</dbReference>
<dbReference type="EMBL" id="CM002923">
    <property type="protein sequence ID" value="KGN61905.1"/>
    <property type="molecule type" value="Genomic_DNA"/>
</dbReference>
<protein>
    <recommendedName>
        <fullName evidence="5">Pollen Ole e 1 allergen and extensin family protein</fullName>
    </recommendedName>
</protein>
<evidence type="ECO:0008006" key="5">
    <source>
        <dbReference type="Google" id="ProtNLM"/>
    </source>
</evidence>
<evidence type="ECO:0000256" key="2">
    <source>
        <dbReference type="SAM" id="SignalP"/>
    </source>
</evidence>
<proteinExistence type="predicted"/>
<organism evidence="3 4">
    <name type="scientific">Cucumis sativus</name>
    <name type="common">Cucumber</name>
    <dbReference type="NCBI Taxonomy" id="3659"/>
    <lineage>
        <taxon>Eukaryota</taxon>
        <taxon>Viridiplantae</taxon>
        <taxon>Streptophyta</taxon>
        <taxon>Embryophyta</taxon>
        <taxon>Tracheophyta</taxon>
        <taxon>Spermatophyta</taxon>
        <taxon>Magnoliopsida</taxon>
        <taxon>eudicotyledons</taxon>
        <taxon>Gunneridae</taxon>
        <taxon>Pentapetalae</taxon>
        <taxon>rosids</taxon>
        <taxon>fabids</taxon>
        <taxon>Cucurbitales</taxon>
        <taxon>Cucurbitaceae</taxon>
        <taxon>Benincaseae</taxon>
        <taxon>Cucumis</taxon>
    </lineage>
</organism>
<gene>
    <name evidence="3" type="ORF">Csa_2G264000</name>
</gene>
<evidence type="ECO:0000313" key="4">
    <source>
        <dbReference type="Proteomes" id="UP000029981"/>
    </source>
</evidence>
<feature type="region of interest" description="Disordered" evidence="1">
    <location>
        <begin position="148"/>
        <end position="185"/>
    </location>
</feature>
<feature type="chain" id="PRO_5001972958" description="Pollen Ole e 1 allergen and extensin family protein" evidence="2">
    <location>
        <begin position="25"/>
        <end position="317"/>
    </location>
</feature>
<dbReference type="PANTHER" id="PTHR33210:SF24">
    <property type="entry name" value="POLLEN OLE E 1 ALLERGEN AND EXTENSIN FAMILY PROTEIN"/>
    <property type="match status" value="1"/>
</dbReference>
<dbReference type="Proteomes" id="UP000029981">
    <property type="component" value="Chromosome 2"/>
</dbReference>
<evidence type="ECO:0000256" key="1">
    <source>
        <dbReference type="SAM" id="MobiDB-lite"/>
    </source>
</evidence>
<feature type="compositionally biased region" description="Pro residues" evidence="1">
    <location>
        <begin position="154"/>
        <end position="185"/>
    </location>
</feature>
<dbReference type="PANTHER" id="PTHR33210">
    <property type="entry name" value="PROTODERMAL FACTOR 1"/>
    <property type="match status" value="1"/>
</dbReference>
<dbReference type="AlphaFoldDB" id="A0A0A0LJ27"/>
<reference evidence="3 4" key="3">
    <citation type="journal article" date="2010" name="BMC Genomics">
        <title>Transcriptome sequencing and comparative analysis of cucumber flowers with different sex types.</title>
        <authorList>
            <person name="Guo S."/>
            <person name="Zheng Y."/>
            <person name="Joung J.G."/>
            <person name="Liu S."/>
            <person name="Zhang Z."/>
            <person name="Crasta O.R."/>
            <person name="Sobral B.W."/>
            <person name="Xu Y."/>
            <person name="Huang S."/>
            <person name="Fei Z."/>
        </authorList>
    </citation>
    <scope>NUCLEOTIDE SEQUENCE [LARGE SCALE GENOMIC DNA]</scope>
    <source>
        <strain evidence="4">cv. 9930</strain>
    </source>
</reference>
<dbReference type="OMA" id="KCYWRAV"/>
<sequence length="317" mass="34183">MDLLFKFKLCFLVASLLSATTAYGAAIISGTVFCDQCKDGQISFFDFDLPVNGVKVTLACGDGKGGFFNVRDDVTNFLGSFVMKVDGTPDLRGCTAKVSGAAPGSRTNCTVPGSPPRSLKLVFRLLNLEMYSLVGPLVSQPAQPKPFCSRHVPVPGPKPPSPPSLPPIPKLPPLPPLPQLPPLPPLPPTSAASIVSTADANWTNPDYKCYWRAVNPDTKVAVVFGVIAAKRYGTDLTLEKGLQGRGDPYKTLLREAITALLNSYNSLHFPYPPLSVVKHFNWALLSSQRSVLLTALHFKHANSGGYSHVSCKFERCK</sequence>
<keyword evidence="4" id="KW-1185">Reference proteome</keyword>
<dbReference type="STRING" id="3659.A0A0A0LJ27"/>
<dbReference type="Pfam" id="PF01190">
    <property type="entry name" value="Pollen_Ole_e_1"/>
    <property type="match status" value="1"/>
</dbReference>
<feature type="signal peptide" evidence="2">
    <location>
        <begin position="1"/>
        <end position="24"/>
    </location>
</feature>
<name>A0A0A0LJ27_CUCSA</name>
<accession>A0A0A0LJ27</accession>
<dbReference type="InterPro" id="IPR039923">
    <property type="entry name" value="Protodermal_1"/>
</dbReference>